<keyword evidence="10" id="KW-1185">Reference proteome</keyword>
<evidence type="ECO:0000256" key="1">
    <source>
        <dbReference type="ARBA" id="ARBA00004651"/>
    </source>
</evidence>
<feature type="transmembrane region" description="Helical" evidence="7">
    <location>
        <begin position="199"/>
        <end position="220"/>
    </location>
</feature>
<dbReference type="EMBL" id="LGSZ01000095">
    <property type="protein sequence ID" value="KPH73701.1"/>
    <property type="molecule type" value="Genomic_DNA"/>
</dbReference>
<dbReference type="Gene3D" id="1.10.3720.10">
    <property type="entry name" value="MetI-like"/>
    <property type="match status" value="1"/>
</dbReference>
<dbReference type="PROSITE" id="PS50928">
    <property type="entry name" value="ABC_TM1"/>
    <property type="match status" value="1"/>
</dbReference>
<dbReference type="Pfam" id="PF00528">
    <property type="entry name" value="BPD_transp_1"/>
    <property type="match status" value="1"/>
</dbReference>
<evidence type="ECO:0000313" key="9">
    <source>
        <dbReference type="EMBL" id="KPH73701.1"/>
    </source>
</evidence>
<comment type="similarity">
    <text evidence="7">Belongs to the binding-protein-dependent transport system permease family.</text>
</comment>
<keyword evidence="3" id="KW-1003">Cell membrane</keyword>
<evidence type="ECO:0000256" key="4">
    <source>
        <dbReference type="ARBA" id="ARBA00022692"/>
    </source>
</evidence>
<dbReference type="AlphaFoldDB" id="A0A0N1N186"/>
<keyword evidence="6 7" id="KW-0472">Membrane</keyword>
<dbReference type="GO" id="GO:0055085">
    <property type="term" value="P:transmembrane transport"/>
    <property type="evidence" value="ECO:0007669"/>
    <property type="project" value="InterPro"/>
</dbReference>
<proteinExistence type="inferred from homology"/>
<dbReference type="PATRIC" id="fig|1526658.3.peg.4868"/>
<keyword evidence="2 7" id="KW-0813">Transport</keyword>
<dbReference type="OrthoDB" id="9766870at2"/>
<accession>A0A0N1N186</accession>
<comment type="caution">
    <text evidence="9">The sequence shown here is derived from an EMBL/GenBank/DDBJ whole genome shotgun (WGS) entry which is preliminary data.</text>
</comment>
<keyword evidence="5 7" id="KW-1133">Transmembrane helix</keyword>
<feature type="transmembrane region" description="Helical" evidence="7">
    <location>
        <begin position="113"/>
        <end position="133"/>
    </location>
</feature>
<keyword evidence="4 7" id="KW-0812">Transmembrane</keyword>
<evidence type="ECO:0000256" key="2">
    <source>
        <dbReference type="ARBA" id="ARBA00022448"/>
    </source>
</evidence>
<organism evidence="9 10">
    <name type="scientific">Bosea vaviloviae</name>
    <dbReference type="NCBI Taxonomy" id="1526658"/>
    <lineage>
        <taxon>Bacteria</taxon>
        <taxon>Pseudomonadati</taxon>
        <taxon>Pseudomonadota</taxon>
        <taxon>Alphaproteobacteria</taxon>
        <taxon>Hyphomicrobiales</taxon>
        <taxon>Boseaceae</taxon>
        <taxon>Bosea</taxon>
    </lineage>
</organism>
<dbReference type="InterPro" id="IPR035906">
    <property type="entry name" value="MetI-like_sf"/>
</dbReference>
<evidence type="ECO:0000256" key="6">
    <source>
        <dbReference type="ARBA" id="ARBA00023136"/>
    </source>
</evidence>
<evidence type="ECO:0000256" key="3">
    <source>
        <dbReference type="ARBA" id="ARBA00022475"/>
    </source>
</evidence>
<feature type="domain" description="ABC transmembrane type-1" evidence="8">
    <location>
        <begin position="74"/>
        <end position="263"/>
    </location>
</feature>
<feature type="transmembrane region" description="Helical" evidence="7">
    <location>
        <begin position="139"/>
        <end position="156"/>
    </location>
</feature>
<evidence type="ECO:0000256" key="5">
    <source>
        <dbReference type="ARBA" id="ARBA00022989"/>
    </source>
</evidence>
<dbReference type="SUPFAM" id="SSF161098">
    <property type="entry name" value="MetI-like"/>
    <property type="match status" value="1"/>
</dbReference>
<dbReference type="CDD" id="cd06261">
    <property type="entry name" value="TM_PBP2"/>
    <property type="match status" value="1"/>
</dbReference>
<gene>
    <name evidence="9" type="ORF">AE618_26620</name>
</gene>
<dbReference type="Proteomes" id="UP000037822">
    <property type="component" value="Unassembled WGS sequence"/>
</dbReference>
<dbReference type="GO" id="GO:0005886">
    <property type="term" value="C:plasma membrane"/>
    <property type="evidence" value="ECO:0007669"/>
    <property type="project" value="UniProtKB-SubCell"/>
</dbReference>
<feature type="transmembrane region" description="Helical" evidence="7">
    <location>
        <begin position="12"/>
        <end position="35"/>
    </location>
</feature>
<dbReference type="RefSeq" id="WP_054212057.1">
    <property type="nucleotide sequence ID" value="NZ_LGSZ01000095.1"/>
</dbReference>
<sequence length="272" mass="28555">MSRVASRRRLSPTLVFSAAILIAFALIAVVSLFALPQDPFDFVSDEPFSPPVAGIWLGADYLGRDVLSRLMDGTRITLFMALSATLLAHLIGDTLGLLAATRGGFVDAVLSRIVDVVLALPKIIVGLVVVAALGSSVSVIIGIAAVVYSAGVFRIARALGNDLKEMDYIKLARSRGEGMAWILFGEMLPHVVKPLATDFAIRASFAILFMSSLSFVGLGVQPPMADWGGMARENLGGLSTNPLAAVGPAIAIALVSIALNMLVDALDGDARH</sequence>
<evidence type="ECO:0000256" key="7">
    <source>
        <dbReference type="RuleBase" id="RU363032"/>
    </source>
</evidence>
<evidence type="ECO:0000259" key="8">
    <source>
        <dbReference type="PROSITE" id="PS50928"/>
    </source>
</evidence>
<feature type="transmembrane region" description="Helical" evidence="7">
    <location>
        <begin position="240"/>
        <end position="263"/>
    </location>
</feature>
<dbReference type="PANTHER" id="PTHR43386:SF25">
    <property type="entry name" value="PEPTIDE ABC TRANSPORTER PERMEASE PROTEIN"/>
    <property type="match status" value="1"/>
</dbReference>
<evidence type="ECO:0000313" key="10">
    <source>
        <dbReference type="Proteomes" id="UP000037822"/>
    </source>
</evidence>
<dbReference type="InterPro" id="IPR000515">
    <property type="entry name" value="MetI-like"/>
</dbReference>
<dbReference type="PANTHER" id="PTHR43386">
    <property type="entry name" value="OLIGOPEPTIDE TRANSPORT SYSTEM PERMEASE PROTEIN APPC"/>
    <property type="match status" value="1"/>
</dbReference>
<reference evidence="9 10" key="1">
    <citation type="submission" date="2015-07" db="EMBL/GenBank/DDBJ databases">
        <title>Whole genome sequencing of Bosea vaviloviae isolated from cave pool.</title>
        <authorList>
            <person name="Tan N.E.H."/>
            <person name="Lee Y.P."/>
            <person name="Gan H.M."/>
            <person name="Barton H."/>
            <person name="Savka M.A."/>
        </authorList>
    </citation>
    <scope>NUCLEOTIDE SEQUENCE [LARGE SCALE GENOMIC DNA]</scope>
    <source>
        <strain evidence="9 10">SD260</strain>
    </source>
</reference>
<name>A0A0N1N186_9HYPH</name>
<dbReference type="InterPro" id="IPR050366">
    <property type="entry name" value="BP-dependent_transpt_permease"/>
</dbReference>
<comment type="subcellular location">
    <subcellularLocation>
        <location evidence="1 7">Cell membrane</location>
        <topology evidence="1 7">Multi-pass membrane protein</topology>
    </subcellularLocation>
</comment>
<protein>
    <submittedName>
        <fullName evidence="9">ABC transporter permease</fullName>
    </submittedName>
</protein>
<feature type="transmembrane region" description="Helical" evidence="7">
    <location>
        <begin position="76"/>
        <end position="101"/>
    </location>
</feature>